<reference evidence="2" key="2">
    <citation type="journal article" date="2017" name="Nat. Plants">
        <title>The Aegilops tauschii genome reveals multiple impacts of transposons.</title>
        <authorList>
            <person name="Zhao G."/>
            <person name="Zou C."/>
            <person name="Li K."/>
            <person name="Wang K."/>
            <person name="Li T."/>
            <person name="Gao L."/>
            <person name="Zhang X."/>
            <person name="Wang H."/>
            <person name="Yang Z."/>
            <person name="Liu X."/>
            <person name="Jiang W."/>
            <person name="Mao L."/>
            <person name="Kong X."/>
            <person name="Jiao Y."/>
            <person name="Jia J."/>
        </authorList>
    </citation>
    <scope>NUCLEOTIDE SEQUENCE [LARGE SCALE GENOMIC DNA]</scope>
    <source>
        <strain evidence="2">cv. AL8/78</strain>
    </source>
</reference>
<sequence>WEKRECREQFMAAAGLDRRRRGCAPGAASAVAPGALEPFLSDVAPSSSRVQFRNMASLARWVEEGGAAEVLDNKVKLWQAVVQCRGDRVFGRKRGIGSSQRQGCNHSNGGNLWKDCRRELRVLPACLPSLQALEVAWLHCWAIWCSMDNDMRKAICCRTKLS</sequence>
<dbReference type="EnsemblPlants" id="AET5Gv20659100.3">
    <property type="protein sequence ID" value="AET5Gv20659100.3"/>
    <property type="gene ID" value="AET5Gv20659100"/>
</dbReference>
<reference evidence="1" key="4">
    <citation type="submission" date="2019-03" db="UniProtKB">
        <authorList>
            <consortium name="EnsemblPlants"/>
        </authorList>
    </citation>
    <scope>IDENTIFICATION</scope>
</reference>
<organism evidence="1 2">
    <name type="scientific">Aegilops tauschii subsp. strangulata</name>
    <name type="common">Goatgrass</name>
    <dbReference type="NCBI Taxonomy" id="200361"/>
    <lineage>
        <taxon>Eukaryota</taxon>
        <taxon>Viridiplantae</taxon>
        <taxon>Streptophyta</taxon>
        <taxon>Embryophyta</taxon>
        <taxon>Tracheophyta</taxon>
        <taxon>Spermatophyta</taxon>
        <taxon>Magnoliopsida</taxon>
        <taxon>Liliopsida</taxon>
        <taxon>Poales</taxon>
        <taxon>Poaceae</taxon>
        <taxon>BOP clade</taxon>
        <taxon>Pooideae</taxon>
        <taxon>Triticodae</taxon>
        <taxon>Triticeae</taxon>
        <taxon>Triticinae</taxon>
        <taxon>Aegilops</taxon>
    </lineage>
</organism>
<dbReference type="AlphaFoldDB" id="A0A453L7M5"/>
<protein>
    <submittedName>
        <fullName evidence="1">Uncharacterized protein</fullName>
    </submittedName>
</protein>
<reference evidence="1" key="3">
    <citation type="journal article" date="2017" name="Nature">
        <title>Genome sequence of the progenitor of the wheat D genome Aegilops tauschii.</title>
        <authorList>
            <person name="Luo M.C."/>
            <person name="Gu Y.Q."/>
            <person name="Puiu D."/>
            <person name="Wang H."/>
            <person name="Twardziok S.O."/>
            <person name="Deal K.R."/>
            <person name="Huo N."/>
            <person name="Zhu T."/>
            <person name="Wang L."/>
            <person name="Wang Y."/>
            <person name="McGuire P.E."/>
            <person name="Liu S."/>
            <person name="Long H."/>
            <person name="Ramasamy R.K."/>
            <person name="Rodriguez J.C."/>
            <person name="Van S.L."/>
            <person name="Yuan L."/>
            <person name="Wang Z."/>
            <person name="Xia Z."/>
            <person name="Xiao L."/>
            <person name="Anderson O.D."/>
            <person name="Ouyang S."/>
            <person name="Liang Y."/>
            <person name="Zimin A.V."/>
            <person name="Pertea G."/>
            <person name="Qi P."/>
            <person name="Bennetzen J.L."/>
            <person name="Dai X."/>
            <person name="Dawson M.W."/>
            <person name="Muller H.G."/>
            <person name="Kugler K."/>
            <person name="Rivarola-Duarte L."/>
            <person name="Spannagl M."/>
            <person name="Mayer K.F.X."/>
            <person name="Lu F.H."/>
            <person name="Bevan M.W."/>
            <person name="Leroy P."/>
            <person name="Li P."/>
            <person name="You F.M."/>
            <person name="Sun Q."/>
            <person name="Liu Z."/>
            <person name="Lyons E."/>
            <person name="Wicker T."/>
            <person name="Salzberg S.L."/>
            <person name="Devos K.M."/>
            <person name="Dvorak J."/>
        </authorList>
    </citation>
    <scope>NUCLEOTIDE SEQUENCE [LARGE SCALE GENOMIC DNA]</scope>
    <source>
        <strain evidence="1">cv. AL8/78</strain>
    </source>
</reference>
<proteinExistence type="predicted"/>
<dbReference type="Proteomes" id="UP000015105">
    <property type="component" value="Chromosome 5D"/>
</dbReference>
<reference evidence="1" key="5">
    <citation type="journal article" date="2021" name="G3 (Bethesda)">
        <title>Aegilops tauschii genome assembly Aet v5.0 features greater sequence contiguity and improved annotation.</title>
        <authorList>
            <person name="Wang L."/>
            <person name="Zhu T."/>
            <person name="Rodriguez J.C."/>
            <person name="Deal K.R."/>
            <person name="Dubcovsky J."/>
            <person name="McGuire P.E."/>
            <person name="Lux T."/>
            <person name="Spannagl M."/>
            <person name="Mayer K.F.X."/>
            <person name="Baldrich P."/>
            <person name="Meyers B.C."/>
            <person name="Huo N."/>
            <person name="Gu Y.Q."/>
            <person name="Zhou H."/>
            <person name="Devos K.M."/>
            <person name="Bennetzen J.L."/>
            <person name="Unver T."/>
            <person name="Budak H."/>
            <person name="Gulick P.J."/>
            <person name="Galiba G."/>
            <person name="Kalapos B."/>
            <person name="Nelson D.R."/>
            <person name="Li P."/>
            <person name="You F.M."/>
            <person name="Luo M.C."/>
            <person name="Dvorak J."/>
        </authorList>
    </citation>
    <scope>NUCLEOTIDE SEQUENCE [LARGE SCALE GENOMIC DNA]</scope>
    <source>
        <strain evidence="1">cv. AL8/78</strain>
    </source>
</reference>
<name>A0A453L7M5_AEGTS</name>
<dbReference type="Gramene" id="AET5Gv20659100.3">
    <property type="protein sequence ID" value="AET5Gv20659100.3"/>
    <property type="gene ID" value="AET5Gv20659100"/>
</dbReference>
<keyword evidence="2" id="KW-1185">Reference proteome</keyword>
<evidence type="ECO:0000313" key="2">
    <source>
        <dbReference type="Proteomes" id="UP000015105"/>
    </source>
</evidence>
<evidence type="ECO:0000313" key="1">
    <source>
        <dbReference type="EnsemblPlants" id="AET5Gv20659100.3"/>
    </source>
</evidence>
<reference evidence="2" key="1">
    <citation type="journal article" date="2014" name="Science">
        <title>Ancient hybridizations among the ancestral genomes of bread wheat.</title>
        <authorList>
            <consortium name="International Wheat Genome Sequencing Consortium,"/>
            <person name="Marcussen T."/>
            <person name="Sandve S.R."/>
            <person name="Heier L."/>
            <person name="Spannagl M."/>
            <person name="Pfeifer M."/>
            <person name="Jakobsen K.S."/>
            <person name="Wulff B.B."/>
            <person name="Steuernagel B."/>
            <person name="Mayer K.F."/>
            <person name="Olsen O.A."/>
        </authorList>
    </citation>
    <scope>NUCLEOTIDE SEQUENCE [LARGE SCALE GENOMIC DNA]</scope>
    <source>
        <strain evidence="2">cv. AL8/78</strain>
    </source>
</reference>
<accession>A0A453L7M5</accession>